<accession>A0A937VWP0</accession>
<reference evidence="2" key="1">
    <citation type="submission" date="2019-03" db="EMBL/GenBank/DDBJ databases">
        <title>Lake Tanganyika Metagenome-Assembled Genomes (MAGs).</title>
        <authorList>
            <person name="Tran P."/>
        </authorList>
    </citation>
    <scope>NUCLEOTIDE SEQUENCE</scope>
    <source>
        <strain evidence="2">K_DeepCast_65m_m2_066</strain>
    </source>
</reference>
<dbReference type="Proteomes" id="UP000712673">
    <property type="component" value="Unassembled WGS sequence"/>
</dbReference>
<sequence>MTDIAHDAIHGRLEAMEDRLARLETLLVGLTQKLEQQRPEPTHVVDNIQSWVTDYVSMRLQQLVPETCEHAPEPEASDGPYLPGTTVPCTDEVVHRVGRIPIPFVRQMVVDKVAQQAQHEQVARVDVTFFERTATF</sequence>
<dbReference type="EMBL" id="VGLS01000018">
    <property type="protein sequence ID" value="MBM3222423.1"/>
    <property type="molecule type" value="Genomic_DNA"/>
</dbReference>
<evidence type="ECO:0000256" key="1">
    <source>
        <dbReference type="SAM" id="Coils"/>
    </source>
</evidence>
<comment type="caution">
    <text evidence="2">The sequence shown here is derived from an EMBL/GenBank/DDBJ whole genome shotgun (WGS) entry which is preliminary data.</text>
</comment>
<evidence type="ECO:0000313" key="3">
    <source>
        <dbReference type="Proteomes" id="UP000712673"/>
    </source>
</evidence>
<organism evidence="2 3">
    <name type="scientific">Tectimicrobiota bacterium</name>
    <dbReference type="NCBI Taxonomy" id="2528274"/>
    <lineage>
        <taxon>Bacteria</taxon>
        <taxon>Pseudomonadati</taxon>
        <taxon>Nitrospinota/Tectimicrobiota group</taxon>
        <taxon>Candidatus Tectimicrobiota</taxon>
    </lineage>
</organism>
<gene>
    <name evidence="2" type="ORF">FJZ47_01270</name>
</gene>
<feature type="coiled-coil region" evidence="1">
    <location>
        <begin position="6"/>
        <end position="33"/>
    </location>
</feature>
<evidence type="ECO:0000313" key="2">
    <source>
        <dbReference type="EMBL" id="MBM3222423.1"/>
    </source>
</evidence>
<keyword evidence="1" id="KW-0175">Coiled coil</keyword>
<proteinExistence type="predicted"/>
<dbReference type="AlphaFoldDB" id="A0A937VWP0"/>
<name>A0A937VWP0_UNCTE</name>
<protein>
    <submittedName>
        <fullName evidence="2">Uncharacterized protein</fullName>
    </submittedName>
</protein>